<feature type="short sequence motif" description="GXGXXG" evidence="3">
    <location>
        <begin position="9"/>
        <end position="14"/>
    </location>
</feature>
<organism evidence="5 6">
    <name type="scientific">Sphingobacterium hotanense</name>
    <dbReference type="NCBI Taxonomy" id="649196"/>
    <lineage>
        <taxon>Bacteria</taxon>
        <taxon>Pseudomonadati</taxon>
        <taxon>Bacteroidota</taxon>
        <taxon>Sphingobacteriia</taxon>
        <taxon>Sphingobacteriales</taxon>
        <taxon>Sphingobacteriaceae</taxon>
        <taxon>Sphingobacterium</taxon>
    </lineage>
</organism>
<evidence type="ECO:0000256" key="3">
    <source>
        <dbReference type="PROSITE-ProRule" id="PRU01161"/>
    </source>
</evidence>
<gene>
    <name evidence="5" type="ORF">HX018_06910</name>
</gene>
<keyword evidence="3" id="KW-0442">Lipid degradation</keyword>
<dbReference type="InterPro" id="IPR002641">
    <property type="entry name" value="PNPLA_dom"/>
</dbReference>
<proteinExistence type="inferred from homology"/>
<dbReference type="PANTHER" id="PTHR32176:SF92">
    <property type="entry name" value="XYLOSE ISOMERASE"/>
    <property type="match status" value="1"/>
</dbReference>
<sequence>MKRILSIDGGGIRGIIPGMVVVSLDERIKRFTNNPDAHIADYFEFFAGTSTGGLLIALLLCPDVENSNRPKYTAKQALDIYLEHGTEIFTTSSWRRFLNQFGLLAELYDEKVLEKTVNDYVGDIKLSQLIKPCLMTAYNIELRKNHLFRQQKAISHGPSRDYLVRDVCRATTAAPTYFSVAQIFSLAGTRYPLVDGGVFAHNPSICALIEVLKTFQTFKIDDVHILSLGTGLAKNAYNYDDFKKKKAISIGPALVDIMSSGSSESNDFFLRQLFRSIHKSNNYIRLEPTNLSSIEPSLDAASKTNIQKLVSLADKLISENEDLLDALARDLIADKENTEKKEEKEGYSVWKFLKDKL</sequence>
<reference evidence="5" key="1">
    <citation type="submission" date="2020-06" db="EMBL/GenBank/DDBJ databases">
        <authorList>
            <person name="Dong N."/>
        </authorList>
    </citation>
    <scope>NUCLEOTIDE SEQUENCE</scope>
    <source>
        <strain evidence="5">R1692</strain>
    </source>
</reference>
<dbReference type="Gene3D" id="3.40.1090.10">
    <property type="entry name" value="Cytosolic phospholipase A2 catalytic domain"/>
    <property type="match status" value="1"/>
</dbReference>
<feature type="domain" description="PNPLA" evidence="4">
    <location>
        <begin position="5"/>
        <end position="208"/>
    </location>
</feature>
<dbReference type="PROSITE" id="PS51635">
    <property type="entry name" value="PNPLA"/>
    <property type="match status" value="1"/>
</dbReference>
<feature type="active site" description="Proton acceptor" evidence="3">
    <location>
        <position position="195"/>
    </location>
</feature>
<name>A0ABT7NL33_9SPHI</name>
<accession>A0ABT7NL33</accession>
<keyword evidence="6" id="KW-1185">Reference proteome</keyword>
<protein>
    <submittedName>
        <fullName evidence="5">Patatin-like phospholipase family protein</fullName>
    </submittedName>
</protein>
<keyword evidence="3" id="KW-0378">Hydrolase</keyword>
<evidence type="ECO:0000256" key="1">
    <source>
        <dbReference type="ARBA" id="ARBA00010240"/>
    </source>
</evidence>
<evidence type="ECO:0000313" key="6">
    <source>
        <dbReference type="Proteomes" id="UP001170954"/>
    </source>
</evidence>
<reference evidence="5" key="2">
    <citation type="journal article" date="2022" name="Sci. Total Environ.">
        <title>Prevalence, transmission, and molecular epidemiology of tet(X)-positive bacteria among humans, animals, and environmental niches in China: An epidemiological, and genomic-based study.</title>
        <authorList>
            <person name="Dong N."/>
            <person name="Zeng Y."/>
            <person name="Cai C."/>
            <person name="Sun C."/>
            <person name="Lu J."/>
            <person name="Liu C."/>
            <person name="Zhou H."/>
            <person name="Sun Q."/>
            <person name="Shu L."/>
            <person name="Wang H."/>
            <person name="Wang Y."/>
            <person name="Wang S."/>
            <person name="Wu C."/>
            <person name="Chan E.W."/>
            <person name="Chen G."/>
            <person name="Shen Z."/>
            <person name="Chen S."/>
            <person name="Zhang R."/>
        </authorList>
    </citation>
    <scope>NUCLEOTIDE SEQUENCE</scope>
    <source>
        <strain evidence="5">R1692</strain>
    </source>
</reference>
<comment type="caution">
    <text evidence="5">The sequence shown here is derived from an EMBL/GenBank/DDBJ whole genome shotgun (WGS) entry which is preliminary data.</text>
</comment>
<feature type="active site" description="Nucleophile" evidence="3">
    <location>
        <position position="50"/>
    </location>
</feature>
<evidence type="ECO:0000259" key="4">
    <source>
        <dbReference type="PROSITE" id="PS51635"/>
    </source>
</evidence>
<dbReference type="Proteomes" id="UP001170954">
    <property type="component" value="Unassembled WGS sequence"/>
</dbReference>
<evidence type="ECO:0000313" key="5">
    <source>
        <dbReference type="EMBL" id="MDM1047965.1"/>
    </source>
</evidence>
<keyword evidence="2 3" id="KW-0443">Lipid metabolism</keyword>
<evidence type="ECO:0000256" key="2">
    <source>
        <dbReference type="ARBA" id="ARBA00023098"/>
    </source>
</evidence>
<dbReference type="EMBL" id="JACAGK010000015">
    <property type="protein sequence ID" value="MDM1047965.1"/>
    <property type="molecule type" value="Genomic_DNA"/>
</dbReference>
<dbReference type="SUPFAM" id="SSF52151">
    <property type="entry name" value="FabD/lysophospholipase-like"/>
    <property type="match status" value="1"/>
</dbReference>
<comment type="similarity">
    <text evidence="1">Belongs to the patatin family.</text>
</comment>
<dbReference type="PANTHER" id="PTHR32176">
    <property type="entry name" value="XYLOSE ISOMERASE"/>
    <property type="match status" value="1"/>
</dbReference>
<dbReference type="RefSeq" id="WP_286650943.1">
    <property type="nucleotide sequence ID" value="NZ_JACAGK010000015.1"/>
</dbReference>
<feature type="short sequence motif" description="GXSXG" evidence="3">
    <location>
        <begin position="48"/>
        <end position="52"/>
    </location>
</feature>
<dbReference type="InterPro" id="IPR016035">
    <property type="entry name" value="Acyl_Trfase/lysoPLipase"/>
</dbReference>
<dbReference type="Pfam" id="PF01734">
    <property type="entry name" value="Patatin"/>
    <property type="match status" value="1"/>
</dbReference>
<feature type="short sequence motif" description="DGA/G" evidence="3">
    <location>
        <begin position="195"/>
        <end position="197"/>
    </location>
</feature>